<organism evidence="1">
    <name type="scientific">Bacteroides ovatus</name>
    <dbReference type="NCBI Taxonomy" id="28116"/>
    <lineage>
        <taxon>Bacteria</taxon>
        <taxon>Pseudomonadati</taxon>
        <taxon>Bacteroidota</taxon>
        <taxon>Bacteroidia</taxon>
        <taxon>Bacteroidales</taxon>
        <taxon>Bacteroidaceae</taxon>
        <taxon>Bacteroides</taxon>
    </lineage>
</organism>
<reference evidence="1" key="1">
    <citation type="submission" date="2019-11" db="EMBL/GenBank/DDBJ databases">
        <authorList>
            <person name="Feng L."/>
        </authorList>
    </citation>
    <scope>NUCLEOTIDE SEQUENCE</scope>
    <source>
        <strain evidence="1">BovatusLFYP28</strain>
    </source>
</reference>
<accession>A0A6N2SHC4</accession>
<evidence type="ECO:0000313" key="1">
    <source>
        <dbReference type="EMBL" id="VYS92612.1"/>
    </source>
</evidence>
<dbReference type="RefSeq" id="WP_229069671.1">
    <property type="nucleotide sequence ID" value="NZ_CACRTD010000014.1"/>
</dbReference>
<sequence>MCELTTSQKHIITELNNSRGEYKPAFMQIRIHDSYDGNIDELDIPTLGTIVHEYIHFLQNVSTPWGLYDSMVRYNIMAETYAFVENATSTITLPLDIDYSPELANKIAIVKCGMGYCPLADTRRNDFRIDVNERICIHRKYKQLNNRTLPVITLDICFTDGSKQAITLGANIIKESMAALYQMLIDETATHERYDLPYNLVKIIAEQHFSAIASDNIKLITICYISLFSLSPAEVLINELAYANENPNLSAIELFEQFINEAKININGKSMSVCDFFDTLIDAFKQVFSKSVQVEIDYIGEVLERIRPAKGFVPILTLITDYQPLSKERIKTLIDFLGMPYSYTDNGDFNPPPSSLTDSSKLSDDMLALIGHNALFTYLTGLHKCGYVCPLHSFCEKQNCDKEECYDEPWNGKMCSMTIMGDLIHIKEKEVRIQF</sequence>
<proteinExistence type="predicted"/>
<protein>
    <submittedName>
        <fullName evidence="1">Uncharacterized protein</fullName>
    </submittedName>
</protein>
<name>A0A6N2SHC4_BACOV</name>
<dbReference type="AlphaFoldDB" id="A0A6N2SHC4"/>
<gene>
    <name evidence="1" type="ORF">BOLFYP28_00767</name>
</gene>
<dbReference type="EMBL" id="CACRTD010000014">
    <property type="protein sequence ID" value="VYS92612.1"/>
    <property type="molecule type" value="Genomic_DNA"/>
</dbReference>